<dbReference type="PANTHER" id="PTHR37739:SF16">
    <property type="entry name" value="KINESIN-LIKE PROTEIN"/>
    <property type="match status" value="1"/>
</dbReference>
<keyword evidence="4 8" id="KW-0175">Coiled coil</keyword>
<dbReference type="InterPro" id="IPR019821">
    <property type="entry name" value="Kinesin_motor_CS"/>
</dbReference>
<dbReference type="InterPro" id="IPR001752">
    <property type="entry name" value="Kinesin_motor_dom"/>
</dbReference>
<organism evidence="11 12">
    <name type="scientific">Dendrobium catenatum</name>
    <dbReference type="NCBI Taxonomy" id="906689"/>
    <lineage>
        <taxon>Eukaryota</taxon>
        <taxon>Viridiplantae</taxon>
        <taxon>Streptophyta</taxon>
        <taxon>Embryophyta</taxon>
        <taxon>Tracheophyta</taxon>
        <taxon>Spermatophyta</taxon>
        <taxon>Magnoliopsida</taxon>
        <taxon>Liliopsida</taxon>
        <taxon>Asparagales</taxon>
        <taxon>Orchidaceae</taxon>
        <taxon>Epidendroideae</taxon>
        <taxon>Malaxideae</taxon>
        <taxon>Dendrobiinae</taxon>
        <taxon>Dendrobium</taxon>
    </lineage>
</organism>
<keyword evidence="5" id="KW-0505">Motor protein</keyword>
<dbReference type="GO" id="GO:0005874">
    <property type="term" value="C:microtubule"/>
    <property type="evidence" value="ECO:0007669"/>
    <property type="project" value="UniProtKB-KW"/>
</dbReference>
<evidence type="ECO:0000256" key="5">
    <source>
        <dbReference type="ARBA" id="ARBA00023175"/>
    </source>
</evidence>
<keyword evidence="1" id="KW-0493">Microtubule</keyword>
<dbReference type="STRING" id="906689.A0A2I0WY56"/>
<dbReference type="PANTHER" id="PTHR37739">
    <property type="entry name" value="KINESIN-LIKE PROTEIN KIN-12D"/>
    <property type="match status" value="1"/>
</dbReference>
<keyword evidence="3" id="KW-0067">ATP-binding</keyword>
<protein>
    <submittedName>
        <fullName evidence="11">Kinesin-like protein KIN12A</fullName>
    </submittedName>
</protein>
<proteinExistence type="inferred from homology"/>
<evidence type="ECO:0000256" key="9">
    <source>
        <dbReference type="SAM" id="MobiDB-lite"/>
    </source>
</evidence>
<dbReference type="InterPro" id="IPR027417">
    <property type="entry name" value="P-loop_NTPase"/>
</dbReference>
<comment type="caution">
    <text evidence="7">Lacks conserved residue(s) required for the propagation of feature annotation.</text>
</comment>
<feature type="compositionally biased region" description="Pro residues" evidence="9">
    <location>
        <begin position="64"/>
        <end position="73"/>
    </location>
</feature>
<dbReference type="PROSITE" id="PS50067">
    <property type="entry name" value="KINESIN_MOTOR_2"/>
    <property type="match status" value="2"/>
</dbReference>
<name>A0A2I0WY56_9ASPA</name>
<keyword evidence="12" id="KW-1185">Reference proteome</keyword>
<evidence type="ECO:0000256" key="1">
    <source>
        <dbReference type="ARBA" id="ARBA00022701"/>
    </source>
</evidence>
<evidence type="ECO:0000313" key="11">
    <source>
        <dbReference type="EMBL" id="PKU80590.1"/>
    </source>
</evidence>
<dbReference type="InterPro" id="IPR044986">
    <property type="entry name" value="KIF15/KIN-12"/>
</dbReference>
<dbReference type="SUPFAM" id="SSF52540">
    <property type="entry name" value="P-loop containing nucleoside triphosphate hydrolases"/>
    <property type="match status" value="1"/>
</dbReference>
<dbReference type="GO" id="GO:0007018">
    <property type="term" value="P:microtubule-based movement"/>
    <property type="evidence" value="ECO:0007669"/>
    <property type="project" value="InterPro"/>
</dbReference>
<feature type="coiled-coil region" evidence="8">
    <location>
        <begin position="349"/>
        <end position="376"/>
    </location>
</feature>
<dbReference type="Pfam" id="PF00225">
    <property type="entry name" value="Kinesin"/>
    <property type="match status" value="3"/>
</dbReference>
<feature type="domain" description="Kinesin motor" evidence="10">
    <location>
        <begin position="231"/>
        <end position="342"/>
    </location>
</feature>
<evidence type="ECO:0000256" key="8">
    <source>
        <dbReference type="SAM" id="Coils"/>
    </source>
</evidence>
<comment type="similarity">
    <text evidence="6">Belongs to the TRAFAC class myosin-kinesin ATPase superfamily. Kinesin family. KIN-12 subfamily.</text>
</comment>
<evidence type="ECO:0000256" key="6">
    <source>
        <dbReference type="ARBA" id="ARBA00034488"/>
    </source>
</evidence>
<feature type="region of interest" description="Disordered" evidence="9">
    <location>
        <begin position="1"/>
        <end position="75"/>
    </location>
</feature>
<dbReference type="SMART" id="SM00129">
    <property type="entry name" value="KISc"/>
    <property type="match status" value="1"/>
</dbReference>
<feature type="coiled-coil region" evidence="8">
    <location>
        <begin position="1099"/>
        <end position="1154"/>
    </location>
</feature>
<feature type="coiled-coil region" evidence="8">
    <location>
        <begin position="1196"/>
        <end position="1237"/>
    </location>
</feature>
<feature type="domain" description="Kinesin motor" evidence="10">
    <location>
        <begin position="99"/>
        <end position="176"/>
    </location>
</feature>
<evidence type="ECO:0000256" key="4">
    <source>
        <dbReference type="ARBA" id="ARBA00023054"/>
    </source>
</evidence>
<evidence type="ECO:0000259" key="10">
    <source>
        <dbReference type="PROSITE" id="PS50067"/>
    </source>
</evidence>
<evidence type="ECO:0000256" key="3">
    <source>
        <dbReference type="ARBA" id="ARBA00022840"/>
    </source>
</evidence>
<accession>A0A2I0WY56</accession>
<dbReference type="PRINTS" id="PR00380">
    <property type="entry name" value="KINESINHEAVY"/>
</dbReference>
<dbReference type="Proteomes" id="UP000233837">
    <property type="component" value="Unassembled WGS sequence"/>
</dbReference>
<evidence type="ECO:0000256" key="7">
    <source>
        <dbReference type="PROSITE-ProRule" id="PRU00283"/>
    </source>
</evidence>
<dbReference type="Gene3D" id="3.40.850.10">
    <property type="entry name" value="Kinesin motor domain"/>
    <property type="match status" value="3"/>
</dbReference>
<gene>
    <name evidence="11" type="primary">KIN12A</name>
    <name evidence="11" type="ORF">MA16_Dca011714</name>
</gene>
<evidence type="ECO:0000313" key="12">
    <source>
        <dbReference type="Proteomes" id="UP000233837"/>
    </source>
</evidence>
<evidence type="ECO:0000256" key="2">
    <source>
        <dbReference type="ARBA" id="ARBA00022741"/>
    </source>
</evidence>
<feature type="compositionally biased region" description="Polar residues" evidence="9">
    <location>
        <begin position="12"/>
        <end position="22"/>
    </location>
</feature>
<keyword evidence="2" id="KW-0547">Nucleotide-binding</keyword>
<dbReference type="GO" id="GO:0005524">
    <property type="term" value="F:ATP binding"/>
    <property type="evidence" value="ECO:0007669"/>
    <property type="project" value="UniProtKB-KW"/>
</dbReference>
<sequence>MKALVHPRSGRVSPSETLTSPSHKQRPPRVPKENVEPNSMPPESSLFRSPPIPGKSPSMKIRSPLPPRPPLPSVPLKRKLSLETLPENGSPAASPCDSGVQVILRLRPLSKEEEDEGSLIAQKISPNSISILDHTFTFDSVAGAGSTQEDIFQLVGVPLVENCLAGFNSSIFAYGQIYNEQITDLLDPTQRNLQIREDIKTGVYVDCLTEEYVCQMKDVIRLLIKSMLDGLSSLRTSRINLVDLAGSERQKATHAAGERLKEAGNINRSLSQLGNLINILAEVSQSGKHRHIPYRDSRLTFLLQESLGGNAKLAMICAVSPSQRCKSETFSTLRFAQRAKAIKNQAVVNETVEDDVNVLREQIRQLKDELLRIKSNETSTESNNRSSTGWNVQRSLNLLRLSLCRPRTLPVVDDDSDEEMEIIKEGIEITSVESNSTSDLKKSCANEESNHLKDLKDLKPDNSDTDPILNDINPMQIHGSDFQNDQNSGFRHSSVEGYEIGQATADDCRIKNKEVAESVVREVSVIPDMKEDAYQDECEPVQILAKEKSLDGICTEIIEEHSAVIGRDPIGANFLDKLHSSTSKSHVSPGSLDIVACETSLALALPMSSNSPRLENCGRKSLSSSSLISDTSRRVENCSRKSLRTSLISASQKDISSHLEHDPGVLNVSFADNLKHSNNNVHPALSSRNSLSTTEDLAASIRHGLQIIDSHQRSSSVRNSLFRFSLKPVDLRLLNSMNKVDIGIQTLPQESEVIEDSSAFICSYCKSQASPPECENSTEHGGLQIVPADDCQSASKSQSVDRCKKLLPKAVEKVLAGAIRREMALEDHCAKQAAEIMQLNRLVQQYKHERECLSIIEQTRENKICRLEGLMDGALPTEEFMEEEFLSLRNEHMMLKEKCENHPEVLRLKIELKRVQNELDGYRNFFDMGERDVLIEEIQDLRSQLQYFIDYSLASTCTQSPLLQLTHSTEHMSTPLTMIPESKEESADEVLEQERRCWTEKESKWISLSEELRTELKSSRALTEKWKIELESEKKCKEELKEALQTALEVHMRTLEQYSEFEERHMALLGRHRKMREGISDVKNAAAKAGVKGAEYKFIESLAAQIEALREEREKERRYWRDENKGLQTQLRDTAEAVEAAAELLVRLKEAEEAVATTQFCCCNLFVAGKVAIDNDYIHLEHFFYSIISPLLQKQLLAAEQRSEKAYQEIADLKKNYEGEIATLNQLLEESRSLKERPFDGSSAETGLYSWFYNYDRCNI</sequence>
<dbReference type="GO" id="GO:0003777">
    <property type="term" value="F:microtubule motor activity"/>
    <property type="evidence" value="ECO:0007669"/>
    <property type="project" value="InterPro"/>
</dbReference>
<reference evidence="11 12" key="2">
    <citation type="journal article" date="2017" name="Nature">
        <title>The Apostasia genome and the evolution of orchids.</title>
        <authorList>
            <person name="Zhang G.Q."/>
            <person name="Liu K.W."/>
            <person name="Li Z."/>
            <person name="Lohaus R."/>
            <person name="Hsiao Y.Y."/>
            <person name="Niu S.C."/>
            <person name="Wang J.Y."/>
            <person name="Lin Y.C."/>
            <person name="Xu Q."/>
            <person name="Chen L.J."/>
            <person name="Yoshida K."/>
            <person name="Fujiwara S."/>
            <person name="Wang Z.W."/>
            <person name="Zhang Y.Q."/>
            <person name="Mitsuda N."/>
            <person name="Wang M."/>
            <person name="Liu G.H."/>
            <person name="Pecoraro L."/>
            <person name="Huang H.X."/>
            <person name="Xiao X.J."/>
            <person name="Lin M."/>
            <person name="Wu X.Y."/>
            <person name="Wu W.L."/>
            <person name="Chen Y.Y."/>
            <person name="Chang S.B."/>
            <person name="Sakamoto S."/>
            <person name="Ohme-Takagi M."/>
            <person name="Yagi M."/>
            <person name="Zeng S.J."/>
            <person name="Shen C.Y."/>
            <person name="Yeh C.M."/>
            <person name="Luo Y.B."/>
            <person name="Tsai W.C."/>
            <person name="Van de Peer Y."/>
            <person name="Liu Z.J."/>
        </authorList>
    </citation>
    <scope>NUCLEOTIDE SEQUENCE [LARGE SCALE GENOMIC DNA]</scope>
    <source>
        <tissue evidence="11">The whole plant</tissue>
    </source>
</reference>
<dbReference type="PROSITE" id="PS00411">
    <property type="entry name" value="KINESIN_MOTOR_1"/>
    <property type="match status" value="1"/>
</dbReference>
<dbReference type="GO" id="GO:0008017">
    <property type="term" value="F:microtubule binding"/>
    <property type="evidence" value="ECO:0007669"/>
    <property type="project" value="InterPro"/>
</dbReference>
<dbReference type="EMBL" id="KZ502327">
    <property type="protein sequence ID" value="PKU80590.1"/>
    <property type="molecule type" value="Genomic_DNA"/>
</dbReference>
<dbReference type="InterPro" id="IPR036961">
    <property type="entry name" value="Kinesin_motor_dom_sf"/>
</dbReference>
<dbReference type="AlphaFoldDB" id="A0A2I0WY56"/>
<reference evidence="11 12" key="1">
    <citation type="journal article" date="2016" name="Sci. Rep.">
        <title>The Dendrobium catenatum Lindl. genome sequence provides insights into polysaccharide synthase, floral development and adaptive evolution.</title>
        <authorList>
            <person name="Zhang G.Q."/>
            <person name="Xu Q."/>
            <person name="Bian C."/>
            <person name="Tsai W.C."/>
            <person name="Yeh C.M."/>
            <person name="Liu K.W."/>
            <person name="Yoshida K."/>
            <person name="Zhang L.S."/>
            <person name="Chang S.B."/>
            <person name="Chen F."/>
            <person name="Shi Y."/>
            <person name="Su Y.Y."/>
            <person name="Zhang Y.Q."/>
            <person name="Chen L.J."/>
            <person name="Yin Y."/>
            <person name="Lin M."/>
            <person name="Huang H."/>
            <person name="Deng H."/>
            <person name="Wang Z.W."/>
            <person name="Zhu S.L."/>
            <person name="Zhao X."/>
            <person name="Deng C."/>
            <person name="Niu S.C."/>
            <person name="Huang J."/>
            <person name="Wang M."/>
            <person name="Liu G.H."/>
            <person name="Yang H.J."/>
            <person name="Xiao X.J."/>
            <person name="Hsiao Y.Y."/>
            <person name="Wu W.L."/>
            <person name="Chen Y.Y."/>
            <person name="Mitsuda N."/>
            <person name="Ohme-Takagi M."/>
            <person name="Luo Y.B."/>
            <person name="Van de Peer Y."/>
            <person name="Liu Z.J."/>
        </authorList>
    </citation>
    <scope>NUCLEOTIDE SEQUENCE [LARGE SCALE GENOMIC DNA]</scope>
    <source>
        <tissue evidence="11">The whole plant</tissue>
    </source>
</reference>